<keyword evidence="1" id="KW-0758">Storage protein</keyword>
<dbReference type="AlphaFoldDB" id="A0A4C1V021"/>
<dbReference type="STRING" id="151549.A0A4C1V021"/>
<dbReference type="PANTHER" id="PTHR11511">
    <property type="entry name" value="LARVAL STORAGE PROTEIN/PHENOLOXIDASE"/>
    <property type="match status" value="1"/>
</dbReference>
<dbReference type="InterPro" id="IPR013788">
    <property type="entry name" value="Hemocyanin/hexamerin"/>
</dbReference>
<dbReference type="SUPFAM" id="SSF48056">
    <property type="entry name" value="Di-copper centre-containing domain"/>
    <property type="match status" value="1"/>
</dbReference>
<sequence length="456" mass="54001">MKGDEFGWLKQRRGEIFYYFHQQLLARYYMERLTNGMGEIPEFSWNLPIKTGYYPSMSYLGGKPFTQRNDYYYLERPEYTEALQIIQNYESQFLEYVHEGQFKGYGDVHIDLKKPEAINFVGNYWQSNPDAFNGEVPKHYNQYYEVIARVLLGGNPHPTDDEYIGLAALEKFQTSLRDPVFWQLYKRILFYFLQYKQYLEPYTKEQLGFPGVKVSKVKVDKLVTFYDYFDFDATNAVYYKPEDLKQVPYAFRVRQPRLNHKAFDVKFSVKSDVATEAVFKVFLAPKYDGNGNPISFAHNYMNFFELDAFVQKLVVGENNIVRNSKQFYFFKEDSIPSYEVNKMLDTGKVPKGMSEIFYYLPNRLMLPKGTKGGFPFQIFVIAYPYVPLETDDKFAKEFYLDNKPSGYPFDRPVSDYFYLQPNMYFEDVVVYHEGEDKANYYNIPGYTIHDNVVPKY</sequence>
<dbReference type="InterPro" id="IPR005203">
    <property type="entry name" value="Hemocyanin_C"/>
</dbReference>
<evidence type="ECO:0000256" key="1">
    <source>
        <dbReference type="ARBA" id="ARBA00022761"/>
    </source>
</evidence>
<evidence type="ECO:0000259" key="4">
    <source>
        <dbReference type="Pfam" id="PF03723"/>
    </source>
</evidence>
<gene>
    <name evidence="5" type="ORF">EVAR_16614_1</name>
</gene>
<dbReference type="Pfam" id="PF03723">
    <property type="entry name" value="Hemocyanin_C"/>
    <property type="match status" value="1"/>
</dbReference>
<dbReference type="SUPFAM" id="SSF81296">
    <property type="entry name" value="E set domains"/>
    <property type="match status" value="1"/>
</dbReference>
<accession>A0A4C1V021</accession>
<organism evidence="5 6">
    <name type="scientific">Eumeta variegata</name>
    <name type="common">Bagworm moth</name>
    <name type="synonym">Eumeta japonica</name>
    <dbReference type="NCBI Taxonomy" id="151549"/>
    <lineage>
        <taxon>Eukaryota</taxon>
        <taxon>Metazoa</taxon>
        <taxon>Ecdysozoa</taxon>
        <taxon>Arthropoda</taxon>
        <taxon>Hexapoda</taxon>
        <taxon>Insecta</taxon>
        <taxon>Pterygota</taxon>
        <taxon>Neoptera</taxon>
        <taxon>Endopterygota</taxon>
        <taxon>Lepidoptera</taxon>
        <taxon>Glossata</taxon>
        <taxon>Ditrysia</taxon>
        <taxon>Tineoidea</taxon>
        <taxon>Psychidae</taxon>
        <taxon>Oiketicinae</taxon>
        <taxon>Eumeta</taxon>
    </lineage>
</organism>
<evidence type="ECO:0000256" key="2">
    <source>
        <dbReference type="ARBA" id="ARBA00038082"/>
    </source>
</evidence>
<dbReference type="InterPro" id="IPR000896">
    <property type="entry name" value="Hemocyanin/hexamerin_mid_dom"/>
</dbReference>
<dbReference type="InterPro" id="IPR008922">
    <property type="entry name" value="Di-copper_centre_dom_sf"/>
</dbReference>
<dbReference type="GO" id="GO:0045735">
    <property type="term" value="F:nutrient reservoir activity"/>
    <property type="evidence" value="ECO:0007669"/>
    <property type="project" value="UniProtKB-KW"/>
</dbReference>
<dbReference type="Gene3D" id="1.10.1280.10">
    <property type="entry name" value="Di-copper center containing domain from catechol oxidase"/>
    <property type="match status" value="1"/>
</dbReference>
<proteinExistence type="inferred from homology"/>
<feature type="domain" description="Hemocyanin middle" evidence="3">
    <location>
        <begin position="1"/>
        <end position="192"/>
    </location>
</feature>
<dbReference type="Pfam" id="PF00372">
    <property type="entry name" value="Hemocyanin_M"/>
    <property type="match status" value="1"/>
</dbReference>
<feature type="domain" description="Hemocyanin C-terminal" evidence="4">
    <location>
        <begin position="201"/>
        <end position="432"/>
    </location>
</feature>
<keyword evidence="6" id="KW-1185">Reference proteome</keyword>
<evidence type="ECO:0000313" key="6">
    <source>
        <dbReference type="Proteomes" id="UP000299102"/>
    </source>
</evidence>
<protein>
    <submittedName>
        <fullName evidence="5">Arylphorin subunit alpha</fullName>
    </submittedName>
</protein>
<reference evidence="5 6" key="1">
    <citation type="journal article" date="2019" name="Commun. Biol.">
        <title>The bagworm genome reveals a unique fibroin gene that provides high tensile strength.</title>
        <authorList>
            <person name="Kono N."/>
            <person name="Nakamura H."/>
            <person name="Ohtoshi R."/>
            <person name="Tomita M."/>
            <person name="Numata K."/>
            <person name="Arakawa K."/>
        </authorList>
    </citation>
    <scope>NUCLEOTIDE SEQUENCE [LARGE SCALE GENOMIC DNA]</scope>
</reference>
<evidence type="ECO:0000313" key="5">
    <source>
        <dbReference type="EMBL" id="GBP31840.1"/>
    </source>
</evidence>
<dbReference type="PANTHER" id="PTHR11511:SF5">
    <property type="entry name" value="FAT-BODY PROTEIN 1-RELATED"/>
    <property type="match status" value="1"/>
</dbReference>
<dbReference type="PRINTS" id="PR00187">
    <property type="entry name" value="HAEMOCYANIN"/>
</dbReference>
<dbReference type="EMBL" id="BGZK01000252">
    <property type="protein sequence ID" value="GBP31840.1"/>
    <property type="molecule type" value="Genomic_DNA"/>
</dbReference>
<dbReference type="InterPro" id="IPR014756">
    <property type="entry name" value="Ig_E-set"/>
</dbReference>
<comment type="caution">
    <text evidence="5">The sequence shown here is derived from an EMBL/GenBank/DDBJ whole genome shotgun (WGS) entry which is preliminary data.</text>
</comment>
<name>A0A4C1V021_EUMVA</name>
<dbReference type="Proteomes" id="UP000299102">
    <property type="component" value="Unassembled WGS sequence"/>
</dbReference>
<dbReference type="Gene3D" id="2.60.40.1520">
    <property type="entry name" value="Hemocyanin, C-terminal domain"/>
    <property type="match status" value="1"/>
</dbReference>
<comment type="similarity">
    <text evidence="2">Belongs to the hemocyanin family.</text>
</comment>
<evidence type="ECO:0000259" key="3">
    <source>
        <dbReference type="Pfam" id="PF00372"/>
    </source>
</evidence>
<dbReference type="PROSITE" id="PS00210">
    <property type="entry name" value="HEMOCYANIN_2"/>
    <property type="match status" value="1"/>
</dbReference>
<dbReference type="GO" id="GO:0005615">
    <property type="term" value="C:extracellular space"/>
    <property type="evidence" value="ECO:0007669"/>
    <property type="project" value="UniProtKB-ARBA"/>
</dbReference>
<dbReference type="InterPro" id="IPR037020">
    <property type="entry name" value="Hemocyanin_C_sf"/>
</dbReference>
<dbReference type="OrthoDB" id="6371642at2759"/>